<dbReference type="Pfam" id="PF26639">
    <property type="entry name" value="Het-6_barrel"/>
    <property type="match status" value="1"/>
</dbReference>
<keyword evidence="4" id="KW-1185">Reference proteome</keyword>
<evidence type="ECO:0000259" key="2">
    <source>
        <dbReference type="Pfam" id="PF06985"/>
    </source>
</evidence>
<evidence type="ECO:0000313" key="4">
    <source>
        <dbReference type="Proteomes" id="UP000316270"/>
    </source>
</evidence>
<dbReference type="STRING" id="50376.A0A517L202"/>
<gene>
    <name evidence="3" type="ORF">FKW77_009401</name>
</gene>
<sequence length="454" mass="52165">MRRIYSNAATVLVWIGHDDGSTAQQAFRTLSEINVYHSEGCNDAQKLRSYIKEKISVDELDSWVIGVLEAIAPVFAKSWFKRLWVVQEVCSAQKAVMIFGKLEISMERMTRVVKLLNKLDEVNKNQQSLDIVSFRNLGRIEGYEFTDKRDRLYALLGMVEESTFCADYNLSVSETYIRFARWALDYSPSLNLLSYARGTSDDQWGVPSWSPSLHMDGLPVPLLHIEHFNASRYQIGQKKGWSRPVCADGELRLKGRVIDCVWSLGTTWTNASPPDLKRERLRRCATIANLTGNTGHATGTGSNNDSTDDQGSGRQRYKRFCRAMTLDISDQWQRAPHEQCGWFRRYFQATINTDALQPRRPESEWEVERITALLSTWAHCRRFCVTEEDRFGWIPWKAQVGNDICVFQNARIPYVIRALPDGRYVLVGECWLEGMMEGEAMDLPDFQWKDIALV</sequence>
<dbReference type="InterPro" id="IPR010730">
    <property type="entry name" value="HET"/>
</dbReference>
<dbReference type="OrthoDB" id="2157530at2759"/>
<reference evidence="3 4" key="1">
    <citation type="submission" date="2019-07" db="EMBL/GenBank/DDBJ databases">
        <title>Finished genome of Venturia effusa.</title>
        <authorList>
            <person name="Young C.A."/>
            <person name="Cox M.P."/>
            <person name="Ganley A.R.D."/>
            <person name="David W.J."/>
        </authorList>
    </citation>
    <scope>NUCLEOTIDE SEQUENCE [LARGE SCALE GENOMIC DNA]</scope>
    <source>
        <strain evidence="4">albino</strain>
    </source>
</reference>
<dbReference type="PANTHER" id="PTHR24148">
    <property type="entry name" value="ANKYRIN REPEAT DOMAIN-CONTAINING PROTEIN 39 HOMOLOG-RELATED"/>
    <property type="match status" value="1"/>
</dbReference>
<dbReference type="Proteomes" id="UP000316270">
    <property type="component" value="Chromosome 3"/>
</dbReference>
<feature type="region of interest" description="Disordered" evidence="1">
    <location>
        <begin position="292"/>
        <end position="313"/>
    </location>
</feature>
<dbReference type="EMBL" id="CP042187">
    <property type="protein sequence ID" value="QDS69653.1"/>
    <property type="molecule type" value="Genomic_DNA"/>
</dbReference>
<proteinExistence type="predicted"/>
<dbReference type="PANTHER" id="PTHR24148:SF64">
    <property type="entry name" value="HETEROKARYON INCOMPATIBILITY DOMAIN-CONTAINING PROTEIN"/>
    <property type="match status" value="1"/>
</dbReference>
<dbReference type="AlphaFoldDB" id="A0A517L202"/>
<name>A0A517L202_9PEZI</name>
<feature type="domain" description="Heterokaryon incompatibility" evidence="2">
    <location>
        <begin position="1"/>
        <end position="88"/>
    </location>
</feature>
<organism evidence="3 4">
    <name type="scientific">Venturia effusa</name>
    <dbReference type="NCBI Taxonomy" id="50376"/>
    <lineage>
        <taxon>Eukaryota</taxon>
        <taxon>Fungi</taxon>
        <taxon>Dikarya</taxon>
        <taxon>Ascomycota</taxon>
        <taxon>Pezizomycotina</taxon>
        <taxon>Dothideomycetes</taxon>
        <taxon>Pleosporomycetidae</taxon>
        <taxon>Venturiales</taxon>
        <taxon>Venturiaceae</taxon>
        <taxon>Venturia</taxon>
    </lineage>
</organism>
<protein>
    <recommendedName>
        <fullName evidence="2">Heterokaryon incompatibility domain-containing protein</fullName>
    </recommendedName>
</protein>
<accession>A0A517L202</accession>
<dbReference type="InterPro" id="IPR052895">
    <property type="entry name" value="HetReg/Transcr_Mod"/>
</dbReference>
<evidence type="ECO:0000256" key="1">
    <source>
        <dbReference type="SAM" id="MobiDB-lite"/>
    </source>
</evidence>
<evidence type="ECO:0000313" key="3">
    <source>
        <dbReference type="EMBL" id="QDS69653.1"/>
    </source>
</evidence>
<dbReference type="Pfam" id="PF06985">
    <property type="entry name" value="HET"/>
    <property type="match status" value="1"/>
</dbReference>